<feature type="region of interest" description="Disordered" evidence="1">
    <location>
        <begin position="61"/>
        <end position="114"/>
    </location>
</feature>
<gene>
    <name evidence="2" type="ORF">GCM10023353_20240</name>
</gene>
<dbReference type="RefSeq" id="WP_200174450.1">
    <property type="nucleotide sequence ID" value="NZ_BAABKQ010000001.1"/>
</dbReference>
<organism evidence="2 3">
    <name type="scientific">Tomitella cavernea</name>
    <dbReference type="NCBI Taxonomy" id="1387982"/>
    <lineage>
        <taxon>Bacteria</taxon>
        <taxon>Bacillati</taxon>
        <taxon>Actinomycetota</taxon>
        <taxon>Actinomycetes</taxon>
        <taxon>Mycobacteriales</taxon>
        <taxon>Tomitella</taxon>
    </lineage>
</organism>
<feature type="compositionally biased region" description="Basic and acidic residues" evidence="1">
    <location>
        <begin position="98"/>
        <end position="109"/>
    </location>
</feature>
<name>A0ABP9CNI1_9ACTN</name>
<feature type="compositionally biased region" description="Basic and acidic residues" evidence="1">
    <location>
        <begin position="128"/>
        <end position="151"/>
    </location>
</feature>
<dbReference type="EMBL" id="BAABKQ010000001">
    <property type="protein sequence ID" value="GAA4814787.1"/>
    <property type="molecule type" value="Genomic_DNA"/>
</dbReference>
<evidence type="ECO:0000313" key="3">
    <source>
        <dbReference type="Proteomes" id="UP001500839"/>
    </source>
</evidence>
<proteinExistence type="predicted"/>
<evidence type="ECO:0008006" key="4">
    <source>
        <dbReference type="Google" id="ProtNLM"/>
    </source>
</evidence>
<accession>A0ABP9CNI1</accession>
<reference evidence="3" key="1">
    <citation type="journal article" date="2019" name="Int. J. Syst. Evol. Microbiol.">
        <title>The Global Catalogue of Microorganisms (GCM) 10K type strain sequencing project: providing services to taxonomists for standard genome sequencing and annotation.</title>
        <authorList>
            <consortium name="The Broad Institute Genomics Platform"/>
            <consortium name="The Broad Institute Genome Sequencing Center for Infectious Disease"/>
            <person name="Wu L."/>
            <person name="Ma J."/>
        </authorList>
    </citation>
    <scope>NUCLEOTIDE SEQUENCE [LARGE SCALE GENOMIC DNA]</scope>
    <source>
        <strain evidence="3">JCM 18542</strain>
    </source>
</reference>
<dbReference type="Proteomes" id="UP001500839">
    <property type="component" value="Unassembled WGS sequence"/>
</dbReference>
<feature type="region of interest" description="Disordered" evidence="1">
    <location>
        <begin position="1"/>
        <end position="20"/>
    </location>
</feature>
<comment type="caution">
    <text evidence="2">The sequence shown here is derived from an EMBL/GenBank/DDBJ whole genome shotgun (WGS) entry which is preliminary data.</text>
</comment>
<sequence>MGMNKAEAWTSVGEDAEHRTASMASVRVLDDLWLEATQRTSGKESVPAFAKVYRGKPKAEEGDVFALGDEPADAPSGTGGDEPPVLPPDSSFRQPGGDGEHAPEPKPADEWGIPRVTLTDRNREHILGGEHGISERGGHRSGTGRESKSEFPADWSDDTIIASVEAAESNPQFVFRIGDRTIRRREVDSVIVEVSPFPRGDQDVLRAAFPVNGRGVIENQHGMHIDRPLDRVALAKYDWRSDDDGS</sequence>
<keyword evidence="3" id="KW-1185">Reference proteome</keyword>
<feature type="region of interest" description="Disordered" evidence="1">
    <location>
        <begin position="128"/>
        <end position="152"/>
    </location>
</feature>
<evidence type="ECO:0000313" key="2">
    <source>
        <dbReference type="EMBL" id="GAA4814787.1"/>
    </source>
</evidence>
<evidence type="ECO:0000256" key="1">
    <source>
        <dbReference type="SAM" id="MobiDB-lite"/>
    </source>
</evidence>
<protein>
    <recommendedName>
        <fullName evidence="4">Bacterial EndoU nuclease domain-containing protein</fullName>
    </recommendedName>
</protein>